<keyword evidence="3" id="KW-1185">Reference proteome</keyword>
<sequence>MPLPLRHIAVAAAGAIFCAAAWAQSAADIARPAAVIPLESEPAAKLITYPPLAGPLARGVVIIQFRTENLRIMPVFGSAAVDVSPHLGHIHVTVDDWHGTWAHTSEDPVILVGLEPGKHKILLELADPSHKILSGETVIVTVPEQKAPKAKSHEHGQPDQG</sequence>
<dbReference type="RefSeq" id="WP_035934258.1">
    <property type="nucleotide sequence ID" value="NZ_CADFFX010000006.1"/>
</dbReference>
<dbReference type="Proteomes" id="UP000027466">
    <property type="component" value="Unassembled WGS sequence"/>
</dbReference>
<reference evidence="2 3" key="1">
    <citation type="submission" date="2014-03" db="EMBL/GenBank/DDBJ databases">
        <title>Draft Genome Sequences of Four Burkholderia Strains.</title>
        <authorList>
            <person name="Liu X.Y."/>
            <person name="Li C.X."/>
            <person name="Xu J.H."/>
        </authorList>
    </citation>
    <scope>NUCLEOTIDE SEQUENCE [LARGE SCALE GENOMIC DNA]</scope>
    <source>
        <strain evidence="2 3">DSM 50014</strain>
    </source>
</reference>
<dbReference type="EMBL" id="JFHC01000059">
    <property type="protein sequence ID" value="KDR39399.1"/>
    <property type="molecule type" value="Genomic_DNA"/>
</dbReference>
<dbReference type="InterPro" id="IPR046133">
    <property type="entry name" value="DUF6130"/>
</dbReference>
<organism evidence="2 3">
    <name type="scientific">Caballeronia glathei</name>
    <dbReference type="NCBI Taxonomy" id="60547"/>
    <lineage>
        <taxon>Bacteria</taxon>
        <taxon>Pseudomonadati</taxon>
        <taxon>Pseudomonadota</taxon>
        <taxon>Betaproteobacteria</taxon>
        <taxon>Burkholderiales</taxon>
        <taxon>Burkholderiaceae</taxon>
        <taxon>Caballeronia</taxon>
    </lineage>
</organism>
<comment type="caution">
    <text evidence="2">The sequence shown here is derived from an EMBL/GenBank/DDBJ whole genome shotgun (WGS) entry which is preliminary data.</text>
</comment>
<evidence type="ECO:0000256" key="1">
    <source>
        <dbReference type="SAM" id="SignalP"/>
    </source>
</evidence>
<dbReference type="AlphaFoldDB" id="A0A069PHM2"/>
<accession>A0A069PHM2</accession>
<keyword evidence="1" id="KW-0732">Signal</keyword>
<feature type="chain" id="PRO_5007372261" evidence="1">
    <location>
        <begin position="24"/>
        <end position="161"/>
    </location>
</feature>
<proteinExistence type="predicted"/>
<protein>
    <submittedName>
        <fullName evidence="2">Uncharacterized protein</fullName>
    </submittedName>
</protein>
<feature type="signal peptide" evidence="1">
    <location>
        <begin position="1"/>
        <end position="23"/>
    </location>
</feature>
<evidence type="ECO:0000313" key="2">
    <source>
        <dbReference type="EMBL" id="KDR39399.1"/>
    </source>
</evidence>
<gene>
    <name evidence="2" type="ORF">BG61_32005</name>
</gene>
<evidence type="ECO:0000313" key="3">
    <source>
        <dbReference type="Proteomes" id="UP000027466"/>
    </source>
</evidence>
<dbReference type="Pfam" id="PF19625">
    <property type="entry name" value="DUF6130"/>
    <property type="match status" value="1"/>
</dbReference>
<name>A0A069PHM2_9BURK</name>